<dbReference type="OrthoDB" id="4827574at2"/>
<dbReference type="InterPro" id="IPR057154">
    <property type="entry name" value="DUF7832"/>
</dbReference>
<dbReference type="Pfam" id="PF25191">
    <property type="entry name" value="DUF7832"/>
    <property type="match status" value="1"/>
</dbReference>
<evidence type="ECO:0000259" key="1">
    <source>
        <dbReference type="Pfam" id="PF25191"/>
    </source>
</evidence>
<organism evidence="2 3">
    <name type="scientific">Flammeovirga pacifica</name>
    <dbReference type="NCBI Taxonomy" id="915059"/>
    <lineage>
        <taxon>Bacteria</taxon>
        <taxon>Pseudomonadati</taxon>
        <taxon>Bacteroidota</taxon>
        <taxon>Cytophagia</taxon>
        <taxon>Cytophagales</taxon>
        <taxon>Flammeovirgaceae</taxon>
        <taxon>Flammeovirga</taxon>
    </lineage>
</organism>
<evidence type="ECO:0000313" key="2">
    <source>
        <dbReference type="EMBL" id="OHX65482.1"/>
    </source>
</evidence>
<gene>
    <name evidence="2" type="ORF">NH26_03530</name>
</gene>
<evidence type="ECO:0000313" key="3">
    <source>
        <dbReference type="Proteomes" id="UP000179797"/>
    </source>
</evidence>
<proteinExistence type="predicted"/>
<dbReference type="STRING" id="915059.NH26_03530"/>
<dbReference type="AlphaFoldDB" id="A0A1S1YWU4"/>
<dbReference type="Proteomes" id="UP000179797">
    <property type="component" value="Unassembled WGS sequence"/>
</dbReference>
<name>A0A1S1YWU4_FLAPC</name>
<comment type="caution">
    <text evidence="2">The sequence shown here is derived from an EMBL/GenBank/DDBJ whole genome shotgun (WGS) entry which is preliminary data.</text>
</comment>
<sequence length="141" mass="16820">MNTTVIDNVRNYFGKEYPEDISLDQAYLHIGHFFGWIILNDHYSEEYEDDFGTQILHFSRKDITPIILAETLDGVLDIDLFNEEIQPFILDYYCSGDYLNDYKDALMKEHESMFHIHDNWDNFKIVSDLLSQRLNAWKNKK</sequence>
<reference evidence="2 3" key="1">
    <citation type="journal article" date="2012" name="Int. J. Syst. Evol. Microbiol.">
        <title>Flammeovirga pacifica sp. nov., isolated from deep-sea sediment.</title>
        <authorList>
            <person name="Xu H."/>
            <person name="Fu Y."/>
            <person name="Yang N."/>
            <person name="Ding Z."/>
            <person name="Lai Q."/>
            <person name="Zeng R."/>
        </authorList>
    </citation>
    <scope>NUCLEOTIDE SEQUENCE [LARGE SCALE GENOMIC DNA]</scope>
    <source>
        <strain evidence="3">DSM 24597 / LMG 26175 / WPAGA1</strain>
    </source>
</reference>
<dbReference type="EMBL" id="JRYR02000001">
    <property type="protein sequence ID" value="OHX65482.1"/>
    <property type="molecule type" value="Genomic_DNA"/>
</dbReference>
<keyword evidence="3" id="KW-1185">Reference proteome</keyword>
<dbReference type="RefSeq" id="WP_044225338.1">
    <property type="nucleotide sequence ID" value="NZ_JRYR02000001.1"/>
</dbReference>
<accession>A0A1S1YWU4</accession>
<protein>
    <recommendedName>
        <fullName evidence="1">DUF7832 domain-containing protein</fullName>
    </recommendedName>
</protein>
<feature type="domain" description="DUF7832" evidence="1">
    <location>
        <begin position="5"/>
        <end position="116"/>
    </location>
</feature>